<name>A0A149QKH0_9PROT</name>
<proteinExistence type="predicted"/>
<evidence type="ECO:0000313" key="1">
    <source>
        <dbReference type="EMBL" id="KXU97804.1"/>
    </source>
</evidence>
<dbReference type="PATRIC" id="fig|178900.5.peg.1751"/>
<organism evidence="1 2">
    <name type="scientific">Acetobacter cerevisiae</name>
    <dbReference type="NCBI Taxonomy" id="178900"/>
    <lineage>
        <taxon>Bacteria</taxon>
        <taxon>Pseudomonadati</taxon>
        <taxon>Pseudomonadota</taxon>
        <taxon>Alphaproteobacteria</taxon>
        <taxon>Acetobacterales</taxon>
        <taxon>Acetobacteraceae</taxon>
        <taxon>Acetobacter</taxon>
    </lineage>
</organism>
<dbReference type="Proteomes" id="UP000075473">
    <property type="component" value="Unassembled WGS sequence"/>
</dbReference>
<dbReference type="EMBL" id="LHZA01000117">
    <property type="protein sequence ID" value="KXU97804.1"/>
    <property type="molecule type" value="Genomic_DNA"/>
</dbReference>
<reference evidence="1 2" key="1">
    <citation type="submission" date="2015-06" db="EMBL/GenBank/DDBJ databases">
        <title>Improved classification and identification of acetic acid bacteria using matrix-assisted laser desorption/ionization time-of-flight mass spectrometry; Gluconobacter nephelii and Gluconobacter uchimurae are later heterotypic synonyms of Gluconobacter japonicus and Gluconobacter oxydans, respectively.</title>
        <authorList>
            <person name="Li L."/>
            <person name="Cleenwerck I."/>
            <person name="De Vuyst L."/>
            <person name="Vandamme P."/>
        </authorList>
    </citation>
    <scope>NUCLEOTIDE SEQUENCE [LARGE SCALE GENOMIC DNA]</scope>
    <source>
        <strain evidence="1 2">LMG 1625</strain>
    </source>
</reference>
<accession>A0A149QKH0</accession>
<protein>
    <submittedName>
        <fullName evidence="1">Uncharacterized protein</fullName>
    </submittedName>
</protein>
<dbReference type="AlphaFoldDB" id="A0A149QKH0"/>
<comment type="caution">
    <text evidence="1">The sequence shown here is derived from an EMBL/GenBank/DDBJ whole genome shotgun (WGS) entry which is preliminary data.</text>
</comment>
<evidence type="ECO:0000313" key="2">
    <source>
        <dbReference type="Proteomes" id="UP000075473"/>
    </source>
</evidence>
<gene>
    <name evidence="1" type="ORF">AD928_03380</name>
</gene>
<sequence>MVHVITTMMRTSTALFMKRGQISVEWTNNIECIMQTNTAGKDLLMQILLFAGYCKIPHLSQLGGNWMEMVV</sequence>